<feature type="coiled-coil region" evidence="1">
    <location>
        <begin position="79"/>
        <end position="113"/>
    </location>
</feature>
<organism evidence="2 3">
    <name type="scientific">Oopsacas minuta</name>
    <dbReference type="NCBI Taxonomy" id="111878"/>
    <lineage>
        <taxon>Eukaryota</taxon>
        <taxon>Metazoa</taxon>
        <taxon>Porifera</taxon>
        <taxon>Hexactinellida</taxon>
        <taxon>Hexasterophora</taxon>
        <taxon>Lyssacinosida</taxon>
        <taxon>Leucopsacidae</taxon>
        <taxon>Oopsacas</taxon>
    </lineage>
</organism>
<evidence type="ECO:0000313" key="2">
    <source>
        <dbReference type="EMBL" id="KAI6656731.1"/>
    </source>
</evidence>
<protein>
    <recommendedName>
        <fullName evidence="4">BZIP domain-containing protein</fullName>
    </recommendedName>
</protein>
<evidence type="ECO:0000256" key="1">
    <source>
        <dbReference type="SAM" id="Coils"/>
    </source>
</evidence>
<keyword evidence="1" id="KW-0175">Coiled coil</keyword>
<keyword evidence="3" id="KW-1185">Reference proteome</keyword>
<dbReference type="Proteomes" id="UP001165289">
    <property type="component" value="Unassembled WGS sequence"/>
</dbReference>
<name>A0AAV7K6U2_9METZ</name>
<reference evidence="2 3" key="1">
    <citation type="journal article" date="2023" name="BMC Biol.">
        <title>The compact genome of the sponge Oopsacas minuta (Hexactinellida) is lacking key metazoan core genes.</title>
        <authorList>
            <person name="Santini S."/>
            <person name="Schenkelaars Q."/>
            <person name="Jourda C."/>
            <person name="Duchesne M."/>
            <person name="Belahbib H."/>
            <person name="Rocher C."/>
            <person name="Selva M."/>
            <person name="Riesgo A."/>
            <person name="Vervoort M."/>
            <person name="Leys S.P."/>
            <person name="Kodjabachian L."/>
            <person name="Le Bivic A."/>
            <person name="Borchiellini C."/>
            <person name="Claverie J.M."/>
            <person name="Renard E."/>
        </authorList>
    </citation>
    <scope>NUCLEOTIDE SEQUENCE [LARGE SCALE GENOMIC DNA]</scope>
    <source>
        <strain evidence="2">SPO-2</strain>
    </source>
</reference>
<gene>
    <name evidence="2" type="ORF">LOD99_16035</name>
</gene>
<sequence length="115" mass="13731">MNIFNLLKDGAKNYLHKQPIESLIDDGKLGKIDGRRKLPRILKNSNITEAEKELVYKRKKRINQQNALKAFRQRERVSFRRLECEISRKKQEKLKLEKEIKELTKEIQQLANMIN</sequence>
<accession>A0AAV7K6U2</accession>
<evidence type="ECO:0008006" key="4">
    <source>
        <dbReference type="Google" id="ProtNLM"/>
    </source>
</evidence>
<dbReference type="EMBL" id="JAKMXF010000133">
    <property type="protein sequence ID" value="KAI6656731.1"/>
    <property type="molecule type" value="Genomic_DNA"/>
</dbReference>
<comment type="caution">
    <text evidence="2">The sequence shown here is derived from an EMBL/GenBank/DDBJ whole genome shotgun (WGS) entry which is preliminary data.</text>
</comment>
<proteinExistence type="predicted"/>
<dbReference type="AlphaFoldDB" id="A0AAV7K6U2"/>
<evidence type="ECO:0000313" key="3">
    <source>
        <dbReference type="Proteomes" id="UP001165289"/>
    </source>
</evidence>